<dbReference type="Pfam" id="PF01553">
    <property type="entry name" value="Acyltransferase"/>
    <property type="match status" value="1"/>
</dbReference>
<evidence type="ECO:0000259" key="4">
    <source>
        <dbReference type="SMART" id="SM00563"/>
    </source>
</evidence>
<dbReference type="GO" id="GO:0016746">
    <property type="term" value="F:acyltransferase activity"/>
    <property type="evidence" value="ECO:0007669"/>
    <property type="project" value="UniProtKB-KW"/>
</dbReference>
<sequence length="179" mass="20946">MHWLAKLVFFKILGWKLENNFNPEIKKCVVIVAPHTSSYDFLIGILVRKIMRTKINFVGKKELFKPPLGWYFRAVGGSPIDRTGKLKKVDAIAKIFQEKEIFRLAMSPEGTREKTEQWKTGFYYIAIKAEVPIIRVSFDYGVKKVKISEPYWPTGDFQKDYTEIFSYYDGVEGKIRENF</sequence>
<proteinExistence type="predicted"/>
<protein>
    <submittedName>
        <fullName evidence="5">Acyltransferase</fullName>
    </submittedName>
</protein>
<keyword evidence="2" id="KW-0808">Transferase</keyword>
<accession>A0ABQ1WTB0</accession>
<dbReference type="PANTHER" id="PTHR10434">
    <property type="entry name" value="1-ACYL-SN-GLYCEROL-3-PHOSPHATE ACYLTRANSFERASE"/>
    <property type="match status" value="1"/>
</dbReference>
<comment type="caution">
    <text evidence="5">The sequence shown here is derived from an EMBL/GenBank/DDBJ whole genome shotgun (WGS) entry which is preliminary data.</text>
</comment>
<gene>
    <name evidence="5" type="ORF">GCM10011532_27960</name>
</gene>
<name>A0ABQ1WTB0_9FLAO</name>
<keyword evidence="6" id="KW-1185">Reference proteome</keyword>
<evidence type="ECO:0000256" key="1">
    <source>
        <dbReference type="ARBA" id="ARBA00005189"/>
    </source>
</evidence>
<dbReference type="RefSeq" id="WP_011709379.1">
    <property type="nucleotide sequence ID" value="NZ_BMIX01000007.1"/>
</dbReference>
<reference evidence="6" key="1">
    <citation type="journal article" date="2019" name="Int. J. Syst. Evol. Microbiol.">
        <title>The Global Catalogue of Microorganisms (GCM) 10K type strain sequencing project: providing services to taxonomists for standard genome sequencing and annotation.</title>
        <authorList>
            <consortium name="The Broad Institute Genomics Platform"/>
            <consortium name="The Broad Institute Genome Sequencing Center for Infectious Disease"/>
            <person name="Wu L."/>
            <person name="Ma J."/>
        </authorList>
    </citation>
    <scope>NUCLEOTIDE SEQUENCE [LARGE SCALE GENOMIC DNA]</scope>
    <source>
        <strain evidence="6">CGMCC 1.15422</strain>
    </source>
</reference>
<dbReference type="Proteomes" id="UP000605733">
    <property type="component" value="Unassembled WGS sequence"/>
</dbReference>
<dbReference type="EMBL" id="BMIX01000007">
    <property type="protein sequence ID" value="GGG42518.1"/>
    <property type="molecule type" value="Genomic_DNA"/>
</dbReference>
<feature type="domain" description="Phospholipid/glycerol acyltransferase" evidence="4">
    <location>
        <begin position="29"/>
        <end position="141"/>
    </location>
</feature>
<dbReference type="SMART" id="SM00563">
    <property type="entry name" value="PlsC"/>
    <property type="match status" value="1"/>
</dbReference>
<comment type="pathway">
    <text evidence="1">Lipid metabolism.</text>
</comment>
<dbReference type="InterPro" id="IPR002123">
    <property type="entry name" value="Plipid/glycerol_acylTrfase"/>
</dbReference>
<dbReference type="PANTHER" id="PTHR10434:SF9">
    <property type="entry name" value="PHOSPHOLIPID_GLYCEROL ACYLTRANSFERASE DOMAIN-CONTAINING PROTEIN"/>
    <property type="match status" value="1"/>
</dbReference>
<organism evidence="5 6">
    <name type="scientific">Christiangramia forsetii</name>
    <dbReference type="NCBI Taxonomy" id="411153"/>
    <lineage>
        <taxon>Bacteria</taxon>
        <taxon>Pseudomonadati</taxon>
        <taxon>Bacteroidota</taxon>
        <taxon>Flavobacteriia</taxon>
        <taxon>Flavobacteriales</taxon>
        <taxon>Flavobacteriaceae</taxon>
        <taxon>Christiangramia</taxon>
    </lineage>
</organism>
<evidence type="ECO:0000313" key="5">
    <source>
        <dbReference type="EMBL" id="GGG42518.1"/>
    </source>
</evidence>
<evidence type="ECO:0000313" key="6">
    <source>
        <dbReference type="Proteomes" id="UP000605733"/>
    </source>
</evidence>
<evidence type="ECO:0000256" key="3">
    <source>
        <dbReference type="ARBA" id="ARBA00023315"/>
    </source>
</evidence>
<keyword evidence="3 5" id="KW-0012">Acyltransferase</keyword>
<dbReference type="SUPFAM" id="SSF69593">
    <property type="entry name" value="Glycerol-3-phosphate (1)-acyltransferase"/>
    <property type="match status" value="1"/>
</dbReference>
<evidence type="ECO:0000256" key="2">
    <source>
        <dbReference type="ARBA" id="ARBA00022679"/>
    </source>
</evidence>